<comment type="caution">
    <text evidence="2">The sequence shown here is derived from an EMBL/GenBank/DDBJ whole genome shotgun (WGS) entry which is preliminary data.</text>
</comment>
<feature type="chain" id="PRO_5039582426" evidence="1">
    <location>
        <begin position="26"/>
        <end position="167"/>
    </location>
</feature>
<sequence length="167" mass="17503">MRQSKIKKAAQGLLATILVAGIAFGPSGEAVRAAEAQSPAASGVIALTSAPPIEPFSVFDSTHLYLDNGVSVITPTTGKVTVSATTTALTTVDSIGIIFYVEKWNGSSWGTVGSGSTMGGNSQAYYHNTLSKTVDAGYYYRARTIHWVIHNGKYEQGEVITSSVLGI</sequence>
<protein>
    <submittedName>
        <fullName evidence="2">Uncharacterized protein</fullName>
    </submittedName>
</protein>
<evidence type="ECO:0000313" key="2">
    <source>
        <dbReference type="EMBL" id="RED63504.1"/>
    </source>
</evidence>
<organism evidence="2 3">
    <name type="scientific">Cohnella phaseoli</name>
    <dbReference type="NCBI Taxonomy" id="456490"/>
    <lineage>
        <taxon>Bacteria</taxon>
        <taxon>Bacillati</taxon>
        <taxon>Bacillota</taxon>
        <taxon>Bacilli</taxon>
        <taxon>Bacillales</taxon>
        <taxon>Paenibacillaceae</taxon>
        <taxon>Cohnella</taxon>
    </lineage>
</organism>
<gene>
    <name evidence="2" type="ORF">DFP98_12551</name>
</gene>
<dbReference type="Proteomes" id="UP000256977">
    <property type="component" value="Unassembled WGS sequence"/>
</dbReference>
<accession>A0A3D9IP01</accession>
<dbReference type="AlphaFoldDB" id="A0A3D9IP01"/>
<name>A0A3D9IP01_9BACL</name>
<keyword evidence="1" id="KW-0732">Signal</keyword>
<evidence type="ECO:0000256" key="1">
    <source>
        <dbReference type="SAM" id="SignalP"/>
    </source>
</evidence>
<dbReference type="RefSeq" id="WP_147310278.1">
    <property type="nucleotide sequence ID" value="NZ_QRDZ01000025.1"/>
</dbReference>
<feature type="signal peptide" evidence="1">
    <location>
        <begin position="1"/>
        <end position="25"/>
    </location>
</feature>
<reference evidence="2 3" key="1">
    <citation type="submission" date="2018-07" db="EMBL/GenBank/DDBJ databases">
        <title>Genomic Encyclopedia of Type Strains, Phase III (KMG-III): the genomes of soil and plant-associated and newly described type strains.</title>
        <authorList>
            <person name="Whitman W."/>
        </authorList>
    </citation>
    <scope>NUCLEOTIDE SEQUENCE [LARGE SCALE GENOMIC DNA]</scope>
    <source>
        <strain evidence="2 3">CECT 7287</strain>
    </source>
</reference>
<evidence type="ECO:0000313" key="3">
    <source>
        <dbReference type="Proteomes" id="UP000256977"/>
    </source>
</evidence>
<keyword evidence="3" id="KW-1185">Reference proteome</keyword>
<dbReference type="OrthoDB" id="1808478at2"/>
<proteinExistence type="predicted"/>
<dbReference type="EMBL" id="QRDZ01000025">
    <property type="protein sequence ID" value="RED63504.1"/>
    <property type="molecule type" value="Genomic_DNA"/>
</dbReference>